<proteinExistence type="predicted"/>
<reference evidence="3 4" key="1">
    <citation type="submission" date="2016-10" db="EMBL/GenBank/DDBJ databases">
        <authorList>
            <person name="Varghese N."/>
            <person name="Submissions S."/>
        </authorList>
    </citation>
    <scope>NUCLEOTIDE SEQUENCE [LARGE SCALE GENOMIC DNA]</scope>
    <source>
        <strain evidence="3 4">BS2771</strain>
    </source>
</reference>
<organism evidence="2 5">
    <name type="scientific">Pseudomonas brenneri</name>
    <dbReference type="NCBI Taxonomy" id="129817"/>
    <lineage>
        <taxon>Bacteria</taxon>
        <taxon>Pseudomonadati</taxon>
        <taxon>Pseudomonadota</taxon>
        <taxon>Gammaproteobacteria</taxon>
        <taxon>Pseudomonadales</taxon>
        <taxon>Pseudomonadaceae</taxon>
        <taxon>Pseudomonas</taxon>
    </lineage>
</organism>
<dbReference type="EMBL" id="VUOL01000030">
    <property type="protein sequence ID" value="KAA2226156.1"/>
    <property type="molecule type" value="Genomic_DNA"/>
</dbReference>
<feature type="chain" id="PRO_5023018773" evidence="1">
    <location>
        <begin position="23"/>
        <end position="133"/>
    </location>
</feature>
<feature type="signal peptide" evidence="1">
    <location>
        <begin position="1"/>
        <end position="22"/>
    </location>
</feature>
<evidence type="ECO:0000313" key="5">
    <source>
        <dbReference type="Proteomes" id="UP000325296"/>
    </source>
</evidence>
<keyword evidence="4" id="KW-1185">Reference proteome</keyword>
<dbReference type="Proteomes" id="UP000199620">
    <property type="component" value="Chromosome I"/>
</dbReference>
<evidence type="ECO:0000313" key="3">
    <source>
        <dbReference type="EMBL" id="SDV08932.1"/>
    </source>
</evidence>
<evidence type="ECO:0000313" key="2">
    <source>
        <dbReference type="EMBL" id="KAA2226156.1"/>
    </source>
</evidence>
<evidence type="ECO:0000256" key="1">
    <source>
        <dbReference type="SAM" id="SignalP"/>
    </source>
</evidence>
<accession>A0A5B2UGZ7</accession>
<name>A0A5B2UGZ7_9PSED</name>
<gene>
    <name evidence="2" type="ORF">F1720_27590</name>
    <name evidence="3" type="ORF">SAMN04490181_4564</name>
</gene>
<evidence type="ECO:0000313" key="4">
    <source>
        <dbReference type="Proteomes" id="UP000199620"/>
    </source>
</evidence>
<sequence length="133" mass="14636">MKTFMGKSLAATFFITSLFATSAFSLELKKWPLEEKVASSDFVFIGSVVKIIKNNQDFGYDLAVTTPTEVLKGTPPTEVNIIFNGSIPENQPSCCDTGKSYLFFVSKNPKGDYYPVNGRYGVYPLGVATKPVR</sequence>
<keyword evidence="1" id="KW-0732">Signal</keyword>
<protein>
    <submittedName>
        <fullName evidence="2">Uncharacterized protein</fullName>
    </submittedName>
</protein>
<dbReference type="RefSeq" id="WP_090292543.1">
    <property type="nucleotide sequence ID" value="NZ_BMNU01000024.1"/>
</dbReference>
<reference evidence="2 5" key="2">
    <citation type="submission" date="2019-09" db="EMBL/GenBank/DDBJ databases">
        <title>Draft genome sequence of Pseudomonas brenneri CCUG 51514(T).</title>
        <authorList>
            <person name="Tunovic T."/>
            <person name="Pineiro-Iglesias B."/>
            <person name="Unosson C."/>
            <person name="Inganas E."/>
            <person name="Ohlen M."/>
            <person name="Cardew S."/>
            <person name="Jensie-Markopoulos S."/>
            <person name="Salva-Serra F."/>
            <person name="Jaen-Luchoro D."/>
            <person name="Svensson-Stadler L."/>
            <person name="Chun J."/>
            <person name="Moore E."/>
        </authorList>
    </citation>
    <scope>NUCLEOTIDE SEQUENCE [LARGE SCALE GENOMIC DNA]</scope>
    <source>
        <strain evidence="2 5">CCUG 51514</strain>
    </source>
</reference>
<dbReference type="OrthoDB" id="7028812at2"/>
<dbReference type="Proteomes" id="UP000325296">
    <property type="component" value="Unassembled WGS sequence"/>
</dbReference>
<dbReference type="AlphaFoldDB" id="A0A5B2UGZ7"/>
<dbReference type="EMBL" id="LT629800">
    <property type="protein sequence ID" value="SDV08932.1"/>
    <property type="molecule type" value="Genomic_DNA"/>
</dbReference>